<dbReference type="AlphaFoldDB" id="A0A6C0X6E7"/>
<dbReference type="GO" id="GO:0003735">
    <property type="term" value="F:structural constituent of ribosome"/>
    <property type="evidence" value="ECO:0007669"/>
    <property type="project" value="InterPro"/>
</dbReference>
<comment type="similarity">
    <text evidence="1 4">Belongs to the universal ribosomal protein uS13 family.</text>
</comment>
<dbReference type="InterPro" id="IPR001892">
    <property type="entry name" value="Ribosomal_uS13"/>
</dbReference>
<keyword evidence="2 4" id="KW-0689">Ribosomal protein</keyword>
<keyword evidence="5" id="KW-0496">Mitochondrion</keyword>
<name>A0A6C0X6E7_9CRYP</name>
<evidence type="ECO:0000313" key="5">
    <source>
        <dbReference type="EMBL" id="QIC54985.1"/>
    </source>
</evidence>
<dbReference type="InterPro" id="IPR027437">
    <property type="entry name" value="Rbsml_uS13_C"/>
</dbReference>
<dbReference type="GO" id="GO:0005840">
    <property type="term" value="C:ribosome"/>
    <property type="evidence" value="ECO:0007669"/>
    <property type="project" value="UniProtKB-KW"/>
</dbReference>
<dbReference type="SUPFAM" id="SSF46946">
    <property type="entry name" value="S13-like H2TH domain"/>
    <property type="match status" value="1"/>
</dbReference>
<dbReference type="Gene3D" id="1.10.8.50">
    <property type="match status" value="1"/>
</dbReference>
<accession>A0A6C0X6E7</accession>
<evidence type="ECO:0000256" key="2">
    <source>
        <dbReference type="ARBA" id="ARBA00022980"/>
    </source>
</evidence>
<gene>
    <name evidence="5" type="primary">rps13</name>
</gene>
<evidence type="ECO:0000256" key="3">
    <source>
        <dbReference type="ARBA" id="ARBA00023274"/>
    </source>
</evidence>
<dbReference type="Pfam" id="PF00416">
    <property type="entry name" value="Ribosomal_S13"/>
    <property type="match status" value="1"/>
</dbReference>
<dbReference type="PROSITE" id="PS50159">
    <property type="entry name" value="RIBOSOMAL_S13_2"/>
    <property type="match status" value="1"/>
</dbReference>
<dbReference type="Gene3D" id="4.10.910.10">
    <property type="entry name" value="30s ribosomal protein s13, domain 2"/>
    <property type="match status" value="1"/>
</dbReference>
<evidence type="ECO:0000256" key="4">
    <source>
        <dbReference type="RuleBase" id="RU003830"/>
    </source>
</evidence>
<sequence>MVQIFGKSLDKNKHVLRGLKNIYGLSSFQINLLCSKLNIGLDCRIKELSQIHLFRILKEIETSNLVIETNLKQNKRLSIKRLIDIKSNRGMRHIKNFKK</sequence>
<dbReference type="GO" id="GO:1990904">
    <property type="term" value="C:ribonucleoprotein complex"/>
    <property type="evidence" value="ECO:0007669"/>
    <property type="project" value="UniProtKB-KW"/>
</dbReference>
<geneLocation type="mitochondrion" evidence="5"/>
<dbReference type="PIRSF" id="PIRSF002134">
    <property type="entry name" value="Ribosomal_S13"/>
    <property type="match status" value="1"/>
</dbReference>
<organism evidence="5">
    <name type="scientific">Baffinella frigidus</name>
    <dbReference type="NCBI Taxonomy" id="2571260"/>
    <lineage>
        <taxon>Eukaryota</taxon>
        <taxon>Cryptophyceae</taxon>
        <taxon>Cryptomonadales</taxon>
        <taxon>Baffinellaceae</taxon>
        <taxon>Baffinella</taxon>
    </lineage>
</organism>
<dbReference type="GO" id="GO:0006412">
    <property type="term" value="P:translation"/>
    <property type="evidence" value="ECO:0007669"/>
    <property type="project" value="InterPro"/>
</dbReference>
<dbReference type="EMBL" id="MK292549">
    <property type="protein sequence ID" value="QIC54985.1"/>
    <property type="molecule type" value="Genomic_DNA"/>
</dbReference>
<dbReference type="GO" id="GO:0003723">
    <property type="term" value="F:RNA binding"/>
    <property type="evidence" value="ECO:0007669"/>
    <property type="project" value="InterPro"/>
</dbReference>
<keyword evidence="3 4" id="KW-0687">Ribonucleoprotein</keyword>
<reference evidence="5" key="1">
    <citation type="submission" date="2018-12" db="EMBL/GenBank/DDBJ databases">
        <authorList>
            <person name="hu s."/>
            <person name="Xu Y."/>
            <person name="Xu B."/>
            <person name="Li F."/>
        </authorList>
    </citation>
    <scope>NUCLEOTIDE SEQUENCE</scope>
</reference>
<evidence type="ECO:0000256" key="1">
    <source>
        <dbReference type="ARBA" id="ARBA00008080"/>
    </source>
</evidence>
<dbReference type="InterPro" id="IPR010979">
    <property type="entry name" value="Ribosomal_uS13-like_H2TH"/>
</dbReference>
<reference evidence="5" key="2">
    <citation type="journal article" date="2019" name="Mitochondrial DNA Part B Resour">
        <title>The complete mitochondrial genome of a marine microalgae Cryptophyceae sp. CCMP2293.</title>
        <authorList>
            <person name="Hu S."/>
            <person name="Xu Y."/>
            <person name="Xu B."/>
            <person name="Li F."/>
        </authorList>
    </citation>
    <scope>NUCLEOTIDE SEQUENCE</scope>
</reference>
<proteinExistence type="inferred from homology"/>
<protein>
    <submittedName>
        <fullName evidence="5">Ribosomal protein S13</fullName>
    </submittedName>
</protein>